<keyword evidence="3" id="KW-0808">Transferase</keyword>
<dbReference type="GO" id="GO:0006950">
    <property type="term" value="P:response to stress"/>
    <property type="evidence" value="ECO:0007669"/>
    <property type="project" value="UniProtKB-ARBA"/>
</dbReference>
<evidence type="ECO:0000256" key="9">
    <source>
        <dbReference type="ARBA" id="ARBA00022840"/>
    </source>
</evidence>
<evidence type="ECO:0000256" key="12">
    <source>
        <dbReference type="ARBA" id="ARBA00023170"/>
    </source>
</evidence>
<keyword evidence="4" id="KW-0812">Transmembrane</keyword>
<keyword evidence="2" id="KW-0723">Serine/threonine-protein kinase</keyword>
<feature type="domain" description="Gnk2-homologous" evidence="17">
    <location>
        <begin position="26"/>
        <end position="130"/>
    </location>
</feature>
<evidence type="ECO:0000256" key="2">
    <source>
        <dbReference type="ARBA" id="ARBA00022527"/>
    </source>
</evidence>
<proteinExistence type="predicted"/>
<evidence type="ECO:0000256" key="1">
    <source>
        <dbReference type="ARBA" id="ARBA00004167"/>
    </source>
</evidence>
<keyword evidence="10" id="KW-1133">Transmembrane helix</keyword>
<dbReference type="FunFam" id="3.30.200.20:FF:000910">
    <property type="entry name" value="Cysteine-rich receptor-like protein kinase 11"/>
    <property type="match status" value="1"/>
</dbReference>
<comment type="subcellular location">
    <subcellularLocation>
        <location evidence="1">Membrane</location>
        <topology evidence="1">Single-pass membrane protein</topology>
    </subcellularLocation>
</comment>
<evidence type="ECO:0000313" key="19">
    <source>
        <dbReference type="Proteomes" id="UP001187471"/>
    </source>
</evidence>
<dbReference type="InterPro" id="IPR038408">
    <property type="entry name" value="GNK2_sf"/>
</dbReference>
<dbReference type="PROSITE" id="PS51473">
    <property type="entry name" value="GNK2"/>
    <property type="match status" value="2"/>
</dbReference>
<organism evidence="18 19">
    <name type="scientific">Escallonia rubra</name>
    <dbReference type="NCBI Taxonomy" id="112253"/>
    <lineage>
        <taxon>Eukaryota</taxon>
        <taxon>Viridiplantae</taxon>
        <taxon>Streptophyta</taxon>
        <taxon>Embryophyta</taxon>
        <taxon>Tracheophyta</taxon>
        <taxon>Spermatophyta</taxon>
        <taxon>Magnoliopsida</taxon>
        <taxon>eudicotyledons</taxon>
        <taxon>Gunneridae</taxon>
        <taxon>Pentapetalae</taxon>
        <taxon>asterids</taxon>
        <taxon>campanulids</taxon>
        <taxon>Escalloniales</taxon>
        <taxon>Escalloniaceae</taxon>
        <taxon>Escallonia</taxon>
    </lineage>
</organism>
<accession>A0AA88UBW6</accession>
<reference evidence="18" key="1">
    <citation type="submission" date="2022-12" db="EMBL/GenBank/DDBJ databases">
        <title>Draft genome assemblies for two species of Escallonia (Escalloniales).</title>
        <authorList>
            <person name="Chanderbali A."/>
            <person name="Dervinis C."/>
            <person name="Anghel I."/>
            <person name="Soltis D."/>
            <person name="Soltis P."/>
            <person name="Zapata F."/>
        </authorList>
    </citation>
    <scope>NUCLEOTIDE SEQUENCE</scope>
    <source>
        <strain evidence="18">UCBG92.1500</strain>
        <tissue evidence="18">Leaf</tissue>
    </source>
</reference>
<dbReference type="CDD" id="cd14066">
    <property type="entry name" value="STKc_IRAK"/>
    <property type="match status" value="1"/>
</dbReference>
<feature type="domain" description="Protein kinase" evidence="16">
    <location>
        <begin position="190"/>
        <end position="484"/>
    </location>
</feature>
<keyword evidence="8" id="KW-0418">Kinase</keyword>
<evidence type="ECO:0000256" key="10">
    <source>
        <dbReference type="ARBA" id="ARBA00022989"/>
    </source>
</evidence>
<evidence type="ECO:0000256" key="3">
    <source>
        <dbReference type="ARBA" id="ARBA00022679"/>
    </source>
</evidence>
<evidence type="ECO:0000259" key="16">
    <source>
        <dbReference type="PROSITE" id="PS50011"/>
    </source>
</evidence>
<evidence type="ECO:0000313" key="18">
    <source>
        <dbReference type="EMBL" id="KAK2977248.1"/>
    </source>
</evidence>
<name>A0AA88UBW6_9ASTE</name>
<comment type="caution">
    <text evidence="18">The sequence shown here is derived from an EMBL/GenBank/DDBJ whole genome shotgun (WGS) entry which is preliminary data.</text>
</comment>
<keyword evidence="19" id="KW-1185">Reference proteome</keyword>
<evidence type="ECO:0000256" key="5">
    <source>
        <dbReference type="ARBA" id="ARBA00022729"/>
    </source>
</evidence>
<evidence type="ECO:0000256" key="8">
    <source>
        <dbReference type="ARBA" id="ARBA00022777"/>
    </source>
</evidence>
<feature type="domain" description="Gnk2-homologous" evidence="17">
    <location>
        <begin position="136"/>
        <end position="243"/>
    </location>
</feature>
<keyword evidence="9" id="KW-0067">ATP-binding</keyword>
<evidence type="ECO:0000256" key="6">
    <source>
        <dbReference type="ARBA" id="ARBA00022737"/>
    </source>
</evidence>
<evidence type="ECO:0000256" key="14">
    <source>
        <dbReference type="SAM" id="MobiDB-lite"/>
    </source>
</evidence>
<dbReference type="SUPFAM" id="SSF56112">
    <property type="entry name" value="Protein kinase-like (PK-like)"/>
    <property type="match status" value="1"/>
</dbReference>
<dbReference type="GO" id="GO:0005886">
    <property type="term" value="C:plasma membrane"/>
    <property type="evidence" value="ECO:0007669"/>
    <property type="project" value="TreeGrafter"/>
</dbReference>
<dbReference type="AlphaFoldDB" id="A0AA88UBW6"/>
<dbReference type="Pfam" id="PF07714">
    <property type="entry name" value="PK_Tyr_Ser-Thr"/>
    <property type="match status" value="1"/>
</dbReference>
<dbReference type="GO" id="GO:0004674">
    <property type="term" value="F:protein serine/threonine kinase activity"/>
    <property type="evidence" value="ECO:0007669"/>
    <property type="project" value="UniProtKB-KW"/>
</dbReference>
<feature type="chain" id="PRO_5041710152" description="Cysteine-rich receptor-like protein kinase 10" evidence="15">
    <location>
        <begin position="24"/>
        <end position="541"/>
    </location>
</feature>
<dbReference type="Gene3D" id="1.10.510.10">
    <property type="entry name" value="Transferase(Phosphotransferase) domain 1"/>
    <property type="match status" value="1"/>
</dbReference>
<feature type="compositionally biased region" description="Polar residues" evidence="14">
    <location>
        <begin position="512"/>
        <end position="534"/>
    </location>
</feature>
<evidence type="ECO:0000256" key="4">
    <source>
        <dbReference type="ARBA" id="ARBA00022692"/>
    </source>
</evidence>
<dbReference type="InterPro" id="IPR002902">
    <property type="entry name" value="GNK2"/>
</dbReference>
<dbReference type="InterPro" id="IPR001245">
    <property type="entry name" value="Ser-Thr/Tyr_kinase_cat_dom"/>
</dbReference>
<sequence length="541" mass="60271">MDYPRLFLWFLFILNFLVSLTTPQPSLAYHSCSTSGNYTTNSTYAANLRGLLSSIPTSSDLNSDGFFNTSIGQSPNQVYAIGLCRGGQNVTSCRNCLSNTIIVITQSCPNQREASGGYDGCRLMFSDHNIVYSPEYYLLYFRCNGNSAGNLAQFNDILGNLLLSLRDGAAMAPQKYAVDEANFTIVQNIYGLAQCMPDVSESDCRRCLDMARIDMTNNCSGRIGGRLQNGREIAIKRLSKDSGQGELEFKNEVLLVAKLQHRNLVRLLGFCLEKTERLLIYEFMPNTSLDKFLFDKAKRGCLDWHTRHKIIGGVARGLLYLHEDSRLRIIHRDLKASNVLLDEEMNPKISDFGMARLFELDETQGDTNRIVGTYGYMAPEYAMHGQFSVKSDVFSFGVLVLEIVSGQKNNCFDNGGNVEDLLSYAWKNWSEGTSSNLIDPTLRAESGSIRDIIRCAHIGLLCVQEHLASRPTMASVVLMLNSFSMTLLMPSKPAFFMHSSIDPTSALLSEYSSGARDSNKSTSESAHFSRNEASISELYPR</sequence>
<dbReference type="PANTHER" id="PTHR27002:SF980">
    <property type="entry name" value="CYSTEINE-RICH RECEPTOR-LIKE PROTEIN KINASE 10 ISOFORM X1"/>
    <property type="match status" value="1"/>
</dbReference>
<keyword evidence="13" id="KW-0325">Glycoprotein</keyword>
<dbReference type="PROSITE" id="PS00108">
    <property type="entry name" value="PROTEIN_KINASE_ST"/>
    <property type="match status" value="1"/>
</dbReference>
<dbReference type="GO" id="GO:0005524">
    <property type="term" value="F:ATP binding"/>
    <property type="evidence" value="ECO:0007669"/>
    <property type="project" value="UniProtKB-KW"/>
</dbReference>
<keyword evidence="11" id="KW-0472">Membrane</keyword>
<evidence type="ECO:0000256" key="13">
    <source>
        <dbReference type="ARBA" id="ARBA00023180"/>
    </source>
</evidence>
<feature type="signal peptide" evidence="15">
    <location>
        <begin position="1"/>
        <end position="23"/>
    </location>
</feature>
<keyword evidence="12" id="KW-0675">Receptor</keyword>
<keyword evidence="6" id="KW-0677">Repeat</keyword>
<evidence type="ECO:0000256" key="11">
    <source>
        <dbReference type="ARBA" id="ARBA00023136"/>
    </source>
</evidence>
<evidence type="ECO:0008006" key="20">
    <source>
        <dbReference type="Google" id="ProtNLM"/>
    </source>
</evidence>
<evidence type="ECO:0000256" key="7">
    <source>
        <dbReference type="ARBA" id="ARBA00022741"/>
    </source>
</evidence>
<evidence type="ECO:0000259" key="17">
    <source>
        <dbReference type="PROSITE" id="PS51473"/>
    </source>
</evidence>
<dbReference type="PROSITE" id="PS50011">
    <property type="entry name" value="PROTEIN_KINASE_DOM"/>
    <property type="match status" value="1"/>
</dbReference>
<dbReference type="PANTHER" id="PTHR27002">
    <property type="entry name" value="RECEPTOR-LIKE SERINE/THREONINE-PROTEIN KINASE SD1-8"/>
    <property type="match status" value="1"/>
</dbReference>
<dbReference type="Gene3D" id="3.30.430.20">
    <property type="entry name" value="Gnk2 domain, C-X8-C-X2-C motif"/>
    <property type="match status" value="2"/>
</dbReference>
<feature type="region of interest" description="Disordered" evidence="14">
    <location>
        <begin position="512"/>
        <end position="541"/>
    </location>
</feature>
<dbReference type="InterPro" id="IPR008271">
    <property type="entry name" value="Ser/Thr_kinase_AS"/>
</dbReference>
<dbReference type="InterPro" id="IPR011009">
    <property type="entry name" value="Kinase-like_dom_sf"/>
</dbReference>
<dbReference type="Proteomes" id="UP001187471">
    <property type="component" value="Unassembled WGS sequence"/>
</dbReference>
<keyword evidence="7" id="KW-0547">Nucleotide-binding</keyword>
<evidence type="ECO:0000256" key="15">
    <source>
        <dbReference type="SAM" id="SignalP"/>
    </source>
</evidence>
<dbReference type="InterPro" id="IPR000719">
    <property type="entry name" value="Prot_kinase_dom"/>
</dbReference>
<keyword evidence="5 15" id="KW-0732">Signal</keyword>
<gene>
    <name evidence="18" type="ORF">RJ640_005510</name>
</gene>
<dbReference type="FunFam" id="1.10.510.10:FF:000129">
    <property type="entry name" value="cysteine-rich receptor-like protein kinase 10"/>
    <property type="match status" value="1"/>
</dbReference>
<dbReference type="Pfam" id="PF01657">
    <property type="entry name" value="Stress-antifung"/>
    <property type="match status" value="2"/>
</dbReference>
<dbReference type="EMBL" id="JAVXUO010002000">
    <property type="protein sequence ID" value="KAK2977248.1"/>
    <property type="molecule type" value="Genomic_DNA"/>
</dbReference>
<dbReference type="CDD" id="cd23509">
    <property type="entry name" value="Gnk2-like"/>
    <property type="match status" value="2"/>
</dbReference>
<protein>
    <recommendedName>
        <fullName evidence="20">Cysteine-rich receptor-like protein kinase 10</fullName>
    </recommendedName>
</protein>
<dbReference type="Gene3D" id="3.30.200.20">
    <property type="entry name" value="Phosphorylase Kinase, domain 1"/>
    <property type="match status" value="1"/>
</dbReference>
<dbReference type="SMART" id="SM00220">
    <property type="entry name" value="S_TKc"/>
    <property type="match status" value="1"/>
</dbReference>